<proteinExistence type="predicted"/>
<evidence type="ECO:0000313" key="2">
    <source>
        <dbReference type="Proteomes" id="UP000799441"/>
    </source>
</evidence>
<comment type="caution">
    <text evidence="1">The sequence shown here is derived from an EMBL/GenBank/DDBJ whole genome shotgun (WGS) entry which is preliminary data.</text>
</comment>
<dbReference type="AlphaFoldDB" id="A0A9P4Q2S5"/>
<accession>A0A9P4Q2S5</accession>
<protein>
    <submittedName>
        <fullName evidence="1">Uncharacterized protein</fullName>
    </submittedName>
</protein>
<reference evidence="1" key="1">
    <citation type="journal article" date="2020" name="Stud. Mycol.">
        <title>101 Dothideomycetes genomes: a test case for predicting lifestyles and emergence of pathogens.</title>
        <authorList>
            <person name="Haridas S."/>
            <person name="Albert R."/>
            <person name="Binder M."/>
            <person name="Bloem J."/>
            <person name="Labutti K."/>
            <person name="Salamov A."/>
            <person name="Andreopoulos B."/>
            <person name="Baker S."/>
            <person name="Barry K."/>
            <person name="Bills G."/>
            <person name="Bluhm B."/>
            <person name="Cannon C."/>
            <person name="Castanera R."/>
            <person name="Culley D."/>
            <person name="Daum C."/>
            <person name="Ezra D."/>
            <person name="Gonzalez J."/>
            <person name="Henrissat B."/>
            <person name="Kuo A."/>
            <person name="Liang C."/>
            <person name="Lipzen A."/>
            <person name="Lutzoni F."/>
            <person name="Magnuson J."/>
            <person name="Mondo S."/>
            <person name="Nolan M."/>
            <person name="Ohm R."/>
            <person name="Pangilinan J."/>
            <person name="Park H.-J."/>
            <person name="Ramirez L."/>
            <person name="Alfaro M."/>
            <person name="Sun H."/>
            <person name="Tritt A."/>
            <person name="Yoshinaga Y."/>
            <person name="Zwiers L.-H."/>
            <person name="Turgeon B."/>
            <person name="Goodwin S."/>
            <person name="Spatafora J."/>
            <person name="Crous P."/>
            <person name="Grigoriev I."/>
        </authorList>
    </citation>
    <scope>NUCLEOTIDE SEQUENCE</scope>
    <source>
        <strain evidence="1">CBS 116435</strain>
    </source>
</reference>
<gene>
    <name evidence="1" type="ORF">K431DRAFT_287457</name>
</gene>
<keyword evidence="2" id="KW-1185">Reference proteome</keyword>
<dbReference type="Proteomes" id="UP000799441">
    <property type="component" value="Unassembled WGS sequence"/>
</dbReference>
<sequence>MLGACSQGSPPSLHQHSGVAVAFQSAGIVAPPTLTPTLTLTYTHTRSHTRPPLHCYIPIPVVWFARFSRQRS</sequence>
<organism evidence="1 2">
    <name type="scientific">Polychaeton citri CBS 116435</name>
    <dbReference type="NCBI Taxonomy" id="1314669"/>
    <lineage>
        <taxon>Eukaryota</taxon>
        <taxon>Fungi</taxon>
        <taxon>Dikarya</taxon>
        <taxon>Ascomycota</taxon>
        <taxon>Pezizomycotina</taxon>
        <taxon>Dothideomycetes</taxon>
        <taxon>Dothideomycetidae</taxon>
        <taxon>Capnodiales</taxon>
        <taxon>Capnodiaceae</taxon>
        <taxon>Polychaeton</taxon>
    </lineage>
</organism>
<dbReference type="EMBL" id="MU003821">
    <property type="protein sequence ID" value="KAF2718719.1"/>
    <property type="molecule type" value="Genomic_DNA"/>
</dbReference>
<evidence type="ECO:0000313" key="1">
    <source>
        <dbReference type="EMBL" id="KAF2718719.1"/>
    </source>
</evidence>
<name>A0A9P4Q2S5_9PEZI</name>